<dbReference type="VEuPathDB" id="FungiDB:RhiirA1_482607"/>
<dbReference type="EMBL" id="LLXH01006678">
    <property type="protein sequence ID" value="PKC51952.1"/>
    <property type="molecule type" value="Genomic_DNA"/>
</dbReference>
<gene>
    <name evidence="1" type="ORF">RhiirA1_482607</name>
</gene>
<proteinExistence type="predicted"/>
<name>A0A2N0QLM7_9GLOM</name>
<evidence type="ECO:0000313" key="2">
    <source>
        <dbReference type="Proteomes" id="UP000232688"/>
    </source>
</evidence>
<dbReference type="Proteomes" id="UP000232688">
    <property type="component" value="Unassembled WGS sequence"/>
</dbReference>
<protein>
    <submittedName>
        <fullName evidence="1">Uncharacterized protein</fullName>
    </submittedName>
</protein>
<sequence length="92" mass="10977">MHHSSLESSHNDESNGAIQKLFEHRSALMKCYRCEKRSVYSKEEDYFKKYGVRWSELLRLLYMNHIRFAAVDPMHCLFFGVAKWIIKSIFVS</sequence>
<reference evidence="1 2" key="2">
    <citation type="submission" date="2017-10" db="EMBL/GenBank/DDBJ databases">
        <title>Genome analyses suggest a sexual origin of heterokaryosis in a supposedly ancient asexual fungus.</title>
        <authorList>
            <person name="Corradi N."/>
            <person name="Sedzielewska K."/>
            <person name="Noel J."/>
            <person name="Charron P."/>
            <person name="Farinelli L."/>
            <person name="Marton T."/>
            <person name="Kruger M."/>
            <person name="Pelin A."/>
            <person name="Brachmann A."/>
            <person name="Corradi N."/>
        </authorList>
    </citation>
    <scope>NUCLEOTIDE SEQUENCE [LARGE SCALE GENOMIC DNA]</scope>
    <source>
        <strain evidence="1 2">A1</strain>
    </source>
</reference>
<accession>A0A2N0QLM7</accession>
<dbReference type="AlphaFoldDB" id="A0A2N0QLM7"/>
<evidence type="ECO:0000313" key="1">
    <source>
        <dbReference type="EMBL" id="PKC51952.1"/>
    </source>
</evidence>
<reference evidence="1 2" key="1">
    <citation type="submission" date="2017-10" db="EMBL/GenBank/DDBJ databases">
        <title>Extensive intraspecific genome diversity in a model arbuscular mycorrhizal fungus.</title>
        <authorList>
            <person name="Chen E.C.H."/>
            <person name="Morin E."/>
            <person name="Baudet D."/>
            <person name="Noel J."/>
            <person name="Ndikumana S."/>
            <person name="Charron P."/>
            <person name="St-Onge C."/>
            <person name="Giorgi J."/>
            <person name="Grigoriev I.V."/>
            <person name="Roux C."/>
            <person name="Martin F.M."/>
            <person name="Corradi N."/>
        </authorList>
    </citation>
    <scope>NUCLEOTIDE SEQUENCE [LARGE SCALE GENOMIC DNA]</scope>
    <source>
        <strain evidence="1 2">A1</strain>
    </source>
</reference>
<organism evidence="1 2">
    <name type="scientific">Rhizophagus irregularis</name>
    <dbReference type="NCBI Taxonomy" id="588596"/>
    <lineage>
        <taxon>Eukaryota</taxon>
        <taxon>Fungi</taxon>
        <taxon>Fungi incertae sedis</taxon>
        <taxon>Mucoromycota</taxon>
        <taxon>Glomeromycotina</taxon>
        <taxon>Glomeromycetes</taxon>
        <taxon>Glomerales</taxon>
        <taxon>Glomeraceae</taxon>
        <taxon>Rhizophagus</taxon>
    </lineage>
</organism>
<comment type="caution">
    <text evidence="1">The sequence shown here is derived from an EMBL/GenBank/DDBJ whole genome shotgun (WGS) entry which is preliminary data.</text>
</comment>